<dbReference type="Proteomes" id="UP000198341">
    <property type="component" value="Chromosome 18"/>
</dbReference>
<feature type="region of interest" description="Disordered" evidence="1">
    <location>
        <begin position="174"/>
        <end position="214"/>
    </location>
</feature>
<proteinExistence type="predicted"/>
<keyword evidence="3" id="KW-1185">Reference proteome</keyword>
<name>K8ERR1_9CHLO</name>
<dbReference type="AlphaFoldDB" id="K8ERR1"/>
<gene>
    <name evidence="2" type="ordered locus">Bathy18g01100</name>
</gene>
<dbReference type="EMBL" id="FO082261">
    <property type="protein sequence ID" value="CCO20726.1"/>
    <property type="molecule type" value="Genomic_DNA"/>
</dbReference>
<feature type="region of interest" description="Disordered" evidence="1">
    <location>
        <begin position="475"/>
        <end position="495"/>
    </location>
</feature>
<organism evidence="2 3">
    <name type="scientific">Bathycoccus prasinos</name>
    <dbReference type="NCBI Taxonomy" id="41875"/>
    <lineage>
        <taxon>Eukaryota</taxon>
        <taxon>Viridiplantae</taxon>
        <taxon>Chlorophyta</taxon>
        <taxon>Mamiellophyceae</taxon>
        <taxon>Mamiellales</taxon>
        <taxon>Bathycoccaceae</taxon>
        <taxon>Bathycoccus</taxon>
    </lineage>
</organism>
<reference evidence="2 3" key="1">
    <citation type="submission" date="2011-10" db="EMBL/GenBank/DDBJ databases">
        <authorList>
            <person name="Genoscope - CEA"/>
        </authorList>
    </citation>
    <scope>NUCLEOTIDE SEQUENCE [LARGE SCALE GENOMIC DNA]</scope>
    <source>
        <strain evidence="2 3">RCC 1105</strain>
    </source>
</reference>
<feature type="region of interest" description="Disordered" evidence="1">
    <location>
        <begin position="230"/>
        <end position="338"/>
    </location>
</feature>
<dbReference type="RefSeq" id="XP_007508235.1">
    <property type="nucleotide sequence ID" value="XM_007508173.1"/>
</dbReference>
<feature type="compositionally biased region" description="Basic and acidic residues" evidence="1">
    <location>
        <begin position="125"/>
        <end position="141"/>
    </location>
</feature>
<evidence type="ECO:0000313" key="2">
    <source>
        <dbReference type="EMBL" id="CCO20726.1"/>
    </source>
</evidence>
<feature type="compositionally biased region" description="Basic and acidic residues" evidence="1">
    <location>
        <begin position="318"/>
        <end position="328"/>
    </location>
</feature>
<accession>K8ERR1</accession>
<feature type="compositionally biased region" description="Basic and acidic residues" evidence="1">
    <location>
        <begin position="475"/>
        <end position="484"/>
    </location>
</feature>
<feature type="compositionally biased region" description="Polar residues" evidence="1">
    <location>
        <begin position="367"/>
        <end position="376"/>
    </location>
</feature>
<feature type="compositionally biased region" description="Low complexity" evidence="1">
    <location>
        <begin position="185"/>
        <end position="204"/>
    </location>
</feature>
<feature type="compositionally biased region" description="Low complexity" evidence="1">
    <location>
        <begin position="259"/>
        <end position="275"/>
    </location>
</feature>
<sequence length="516" mass="57402">MVLGNHKKNTPADLNTFFNSPLFTTAKTRSNTTNITTNENDENDYDFSRCFPFKPSPNNASKPETKKRKSLVKEEDVIITTERKKKKRKFEEFASADDERHEDTIVFPFVANASSSLKKQKKKTKSDASGEEERVEDDVARPSDPPPNGVGFAKGGNAKEQTIEKMVFDASKTTFTDFDKRKKPTTTTTKRYKNFSKGNNNNKIGSKKKPPPFAAASSFNVAAAVAKKKAQIEVSAKKAQEVGFGSSARKPAAAYSGIVSSNSASKKGVGSSVSAAKKERGKRSSGFSGASFEVHQKQQQQHQPKEQQPNEFQKMIQKARENLRESSKKGLHSPQPAAAAVYHRPVFVAAQNSGKHQRFASPPSIPKSKTNITTTPKFPINQTFVSAAQAMNQNNNNSKQEEHHHHPNNNNNIVDIVARAKQKTYLPSTAEKAKKKAKETYEKKRIDAERKEKLGQLRELDETLSSKTNIIIAPKDDEKSEKNKRNMYNNNNNRVFGGAMTKAQKAHMAATEWEPL</sequence>
<evidence type="ECO:0000256" key="1">
    <source>
        <dbReference type="SAM" id="MobiDB-lite"/>
    </source>
</evidence>
<protein>
    <submittedName>
        <fullName evidence="2">Uncharacterized protein</fullName>
    </submittedName>
</protein>
<evidence type="ECO:0000313" key="3">
    <source>
        <dbReference type="Proteomes" id="UP000198341"/>
    </source>
</evidence>
<dbReference type="GeneID" id="19010863"/>
<feature type="compositionally biased region" description="Low complexity" evidence="1">
    <location>
        <begin position="297"/>
        <end position="309"/>
    </location>
</feature>
<feature type="region of interest" description="Disordered" evidence="1">
    <location>
        <begin position="352"/>
        <end position="376"/>
    </location>
</feature>
<dbReference type="KEGG" id="bpg:Bathy18g01100"/>
<feature type="region of interest" description="Disordered" evidence="1">
    <location>
        <begin position="116"/>
        <end position="158"/>
    </location>
</feature>
<feature type="region of interest" description="Disordered" evidence="1">
    <location>
        <begin position="52"/>
        <end position="75"/>
    </location>
</feature>